<sequence>MAVLPAPPPVLKGSSNAHFSQPISFWTPQKDTSLRSVEKMLRGEALCRVCGDRASGRHYGVQSCDGCRGFFKRSIRRSLKYECKENRNCIVDVARRNQCQACRFRKCLAVSMNPHAVQHERSVLPRTPQIKIPMSRQASGTYSTVVSQTAFRRCPANSSKEFSVERLTRCSSPSRPDAVSYLRLLTRWLTFAPPFIHLSSHDRRILIANSWHSIFLINYSSQFTKYCGHINDDRIKLLMRSLSELKLNAMELWCLNTLVAFKYECHGLENAFVVRTIQEQCLLMLANCETLNGSIPFDRSKIRFGKIVLLVPALALIPADLIAQSFFDGRSTEEIKQAYESPQI</sequence>
<dbReference type="SMART" id="SM00430">
    <property type="entry name" value="HOLI"/>
    <property type="match status" value="1"/>
</dbReference>
<dbReference type="OMA" id="IFSNCWH"/>
<comment type="subcellular location">
    <subcellularLocation>
        <location evidence="10">Nucleus</location>
    </subcellularLocation>
</comment>
<dbReference type="CDD" id="cd07164">
    <property type="entry name" value="NR_DBD_PNR_like_1"/>
    <property type="match status" value="1"/>
</dbReference>
<dbReference type="GO" id="GO:0008270">
    <property type="term" value="F:zinc ion binding"/>
    <property type="evidence" value="ECO:0007669"/>
    <property type="project" value="UniProtKB-KW"/>
</dbReference>
<dbReference type="Gene3D" id="1.10.565.10">
    <property type="entry name" value="Retinoid X Receptor"/>
    <property type="match status" value="1"/>
</dbReference>
<dbReference type="Pfam" id="PF00105">
    <property type="entry name" value="zf-C4"/>
    <property type="match status" value="1"/>
</dbReference>
<dbReference type="GO" id="GO:0003700">
    <property type="term" value="F:DNA-binding transcription factor activity"/>
    <property type="evidence" value="ECO:0007669"/>
    <property type="project" value="InterPro"/>
</dbReference>
<dbReference type="InterPro" id="IPR013088">
    <property type="entry name" value="Znf_NHR/GATA"/>
</dbReference>
<evidence type="ECO:0000256" key="8">
    <source>
        <dbReference type="ARBA" id="ARBA00023170"/>
    </source>
</evidence>
<dbReference type="InterPro" id="IPR001628">
    <property type="entry name" value="Znf_hrmn_rcpt"/>
</dbReference>
<dbReference type="PROSITE" id="PS51030">
    <property type="entry name" value="NUCLEAR_REC_DBD_2"/>
    <property type="match status" value="1"/>
</dbReference>
<dbReference type="PROSITE" id="PS00031">
    <property type="entry name" value="NUCLEAR_REC_DBD_1"/>
    <property type="match status" value="1"/>
</dbReference>
<gene>
    <name evidence="13" type="primary">Rxrg</name>
    <name evidence="13" type="ORF">Tcan_15364</name>
</gene>
<dbReference type="SUPFAM" id="SSF48508">
    <property type="entry name" value="Nuclear receptor ligand-binding domain"/>
    <property type="match status" value="1"/>
</dbReference>
<protein>
    <submittedName>
        <fullName evidence="13">Retinoic acid receptor RXR-gamma</fullName>
    </submittedName>
</protein>
<feature type="domain" description="Nuclear receptor" evidence="11">
    <location>
        <begin position="44"/>
        <end position="119"/>
    </location>
</feature>
<dbReference type="Proteomes" id="UP000031036">
    <property type="component" value="Unassembled WGS sequence"/>
</dbReference>
<dbReference type="InterPro" id="IPR050274">
    <property type="entry name" value="Nuclear_hormone_rcpt_NR2"/>
</dbReference>
<comment type="similarity">
    <text evidence="1 10">Belongs to the nuclear hormone receptor family.</text>
</comment>
<evidence type="ECO:0000256" key="5">
    <source>
        <dbReference type="ARBA" id="ARBA00023015"/>
    </source>
</evidence>
<dbReference type="Gene3D" id="3.30.50.10">
    <property type="entry name" value="Erythroid Transcription Factor GATA-1, subunit A"/>
    <property type="match status" value="1"/>
</dbReference>
<evidence type="ECO:0000259" key="12">
    <source>
        <dbReference type="PROSITE" id="PS51843"/>
    </source>
</evidence>
<dbReference type="InterPro" id="IPR000536">
    <property type="entry name" value="Nucl_hrmn_rcpt_lig-bd"/>
</dbReference>
<keyword evidence="8 10" id="KW-0675">Receptor</keyword>
<dbReference type="PANTHER" id="PTHR24083">
    <property type="entry name" value="NUCLEAR HORMONE RECEPTOR"/>
    <property type="match status" value="1"/>
</dbReference>
<dbReference type="FunFam" id="3.30.50.10:FF:000056">
    <property type="entry name" value="Peroxisome proliferator-activated receptor gamma"/>
    <property type="match status" value="1"/>
</dbReference>
<keyword evidence="7 10" id="KW-0804">Transcription</keyword>
<dbReference type="PRINTS" id="PR00047">
    <property type="entry name" value="STROIDFINGER"/>
</dbReference>
<keyword evidence="9 10" id="KW-0539">Nucleus</keyword>
<dbReference type="STRING" id="6265.A0A0B2V6U5"/>
<proteinExistence type="inferred from homology"/>
<evidence type="ECO:0000256" key="1">
    <source>
        <dbReference type="ARBA" id="ARBA00005993"/>
    </source>
</evidence>
<accession>A0A0B2V6U5</accession>
<keyword evidence="2 10" id="KW-0479">Metal-binding</keyword>
<evidence type="ECO:0000259" key="11">
    <source>
        <dbReference type="PROSITE" id="PS51030"/>
    </source>
</evidence>
<evidence type="ECO:0000256" key="3">
    <source>
        <dbReference type="ARBA" id="ARBA00022771"/>
    </source>
</evidence>
<evidence type="ECO:0000256" key="10">
    <source>
        <dbReference type="RuleBase" id="RU004334"/>
    </source>
</evidence>
<dbReference type="SUPFAM" id="SSF57716">
    <property type="entry name" value="Glucocorticoid receptor-like (DNA-binding domain)"/>
    <property type="match status" value="1"/>
</dbReference>
<keyword evidence="5 10" id="KW-0805">Transcription regulation</keyword>
<dbReference type="Pfam" id="PF00104">
    <property type="entry name" value="Hormone_recep"/>
    <property type="match status" value="1"/>
</dbReference>
<organism evidence="13 14">
    <name type="scientific">Toxocara canis</name>
    <name type="common">Canine roundworm</name>
    <dbReference type="NCBI Taxonomy" id="6265"/>
    <lineage>
        <taxon>Eukaryota</taxon>
        <taxon>Metazoa</taxon>
        <taxon>Ecdysozoa</taxon>
        <taxon>Nematoda</taxon>
        <taxon>Chromadorea</taxon>
        <taxon>Rhabditida</taxon>
        <taxon>Spirurina</taxon>
        <taxon>Ascaridomorpha</taxon>
        <taxon>Ascaridoidea</taxon>
        <taxon>Toxocaridae</taxon>
        <taxon>Toxocara</taxon>
    </lineage>
</organism>
<dbReference type="SMART" id="SM00399">
    <property type="entry name" value="ZnF_C4"/>
    <property type="match status" value="1"/>
</dbReference>
<keyword evidence="14" id="KW-1185">Reference proteome</keyword>
<evidence type="ECO:0000313" key="14">
    <source>
        <dbReference type="Proteomes" id="UP000031036"/>
    </source>
</evidence>
<dbReference type="InterPro" id="IPR035500">
    <property type="entry name" value="NHR-like_dom_sf"/>
</dbReference>
<evidence type="ECO:0000256" key="9">
    <source>
        <dbReference type="ARBA" id="ARBA00023242"/>
    </source>
</evidence>
<dbReference type="GO" id="GO:0005634">
    <property type="term" value="C:nucleus"/>
    <property type="evidence" value="ECO:0007669"/>
    <property type="project" value="UniProtKB-SubCell"/>
</dbReference>
<comment type="caution">
    <text evidence="13">The sequence shown here is derived from an EMBL/GenBank/DDBJ whole genome shotgun (WGS) entry which is preliminary data.</text>
</comment>
<evidence type="ECO:0000256" key="6">
    <source>
        <dbReference type="ARBA" id="ARBA00023125"/>
    </source>
</evidence>
<dbReference type="OrthoDB" id="5771769at2759"/>
<reference evidence="13 14" key="1">
    <citation type="submission" date="2014-11" db="EMBL/GenBank/DDBJ databases">
        <title>Genetic blueprint of the zoonotic pathogen Toxocara canis.</title>
        <authorList>
            <person name="Zhu X.-Q."/>
            <person name="Korhonen P.K."/>
            <person name="Cai H."/>
            <person name="Young N.D."/>
            <person name="Nejsum P."/>
            <person name="von Samson-Himmelstjerna G."/>
            <person name="Boag P.R."/>
            <person name="Tan P."/>
            <person name="Li Q."/>
            <person name="Min J."/>
            <person name="Yang Y."/>
            <person name="Wang X."/>
            <person name="Fang X."/>
            <person name="Hall R.S."/>
            <person name="Hofmann A."/>
            <person name="Sternberg P.W."/>
            <person name="Jex A.R."/>
            <person name="Gasser R.B."/>
        </authorList>
    </citation>
    <scope>NUCLEOTIDE SEQUENCE [LARGE SCALE GENOMIC DNA]</scope>
    <source>
        <strain evidence="13">PN_DK_2014</strain>
    </source>
</reference>
<feature type="domain" description="NR LBD" evidence="12">
    <location>
        <begin position="145"/>
        <end position="344"/>
    </location>
</feature>
<dbReference type="AlphaFoldDB" id="A0A0B2V6U5"/>
<evidence type="ECO:0000256" key="7">
    <source>
        <dbReference type="ARBA" id="ARBA00023163"/>
    </source>
</evidence>
<dbReference type="PROSITE" id="PS51843">
    <property type="entry name" value="NR_LBD"/>
    <property type="match status" value="1"/>
</dbReference>
<evidence type="ECO:0000256" key="4">
    <source>
        <dbReference type="ARBA" id="ARBA00022833"/>
    </source>
</evidence>
<evidence type="ECO:0000256" key="2">
    <source>
        <dbReference type="ARBA" id="ARBA00022723"/>
    </source>
</evidence>
<dbReference type="GO" id="GO:0043565">
    <property type="term" value="F:sequence-specific DNA binding"/>
    <property type="evidence" value="ECO:0007669"/>
    <property type="project" value="InterPro"/>
</dbReference>
<keyword evidence="6 10" id="KW-0238">DNA-binding</keyword>
<keyword evidence="4 10" id="KW-0862">Zinc</keyword>
<name>A0A0B2V6U5_TOXCA</name>
<dbReference type="EMBL" id="JPKZ01002352">
    <property type="protein sequence ID" value="KHN77187.1"/>
    <property type="molecule type" value="Genomic_DNA"/>
</dbReference>
<evidence type="ECO:0000313" key="13">
    <source>
        <dbReference type="EMBL" id="KHN77187.1"/>
    </source>
</evidence>
<keyword evidence="3 10" id="KW-0863">Zinc-finger</keyword>